<evidence type="ECO:0000313" key="2">
    <source>
        <dbReference type="Proteomes" id="UP001290462"/>
    </source>
</evidence>
<proteinExistence type="predicted"/>
<accession>A0AAW9KCL8</accession>
<protein>
    <recommendedName>
        <fullName evidence="3">SIR2-like domain-containing protein</fullName>
    </recommendedName>
</protein>
<sequence>MSKKVTVLVGNGFNYFISQYLLSVNPKILLEKLEPYKKSQKITDQQVLIQLENLQNDIKRYCNLLDFLKLDNYSEFGETLLSKLNTFFEGLDKSNSSSSQNIVDELSSLVAAQINSIFDETSISKDVNHFKFVNATVKTLMKSGSNYFSENFLDFVNKVSECSYNVYTTNYDYMIGSVFSEVYNTTQTLNFKEGGKVYNLHGHYARKDEHGEVVCCAPELKKEQMKKDYFEKFRNDVETSNLFILFGIGLTSDPHLLRELNKKENDIFIIIDSNKESYFSNHYPKYNSFKQNDKEKSTLKEFQFLKNNQIYFIDTCAYQSKENFLVNQINTPEKLIESLNIIADSLI</sequence>
<evidence type="ECO:0008006" key="3">
    <source>
        <dbReference type="Google" id="ProtNLM"/>
    </source>
</evidence>
<dbReference type="AlphaFoldDB" id="A0AAW9KCL8"/>
<gene>
    <name evidence="1" type="ORF">RAK27_14495</name>
</gene>
<dbReference type="Proteomes" id="UP001290462">
    <property type="component" value="Unassembled WGS sequence"/>
</dbReference>
<dbReference type="GeneID" id="83604513"/>
<reference evidence="1" key="1">
    <citation type="submission" date="2023-08" db="EMBL/GenBank/DDBJ databases">
        <title>Genomic characterization of piscicolin 126 produced by Carnobacterium maltaromaticum CM22 strain isolated from salmon (Salmo salar).</title>
        <authorList>
            <person name="Gonzalez-Gragera E."/>
            <person name="Garcia-Lopez J.D."/>
            <person name="Teso-Perez C."/>
            <person name="Gimenez-Hernandez I."/>
            <person name="Peralta-Sanchez J.M."/>
            <person name="Valdivia E."/>
            <person name="Montalban-Lopez M."/>
            <person name="Martin-Platero A.M."/>
            <person name="Banos A."/>
            <person name="Martinez-Bueno M."/>
        </authorList>
    </citation>
    <scope>NUCLEOTIDE SEQUENCE</scope>
    <source>
        <strain evidence="1">CM22</strain>
    </source>
</reference>
<comment type="caution">
    <text evidence="1">The sequence shown here is derived from an EMBL/GenBank/DDBJ whole genome shotgun (WGS) entry which is preliminary data.</text>
</comment>
<dbReference type="RefSeq" id="WP_010052486.1">
    <property type="nucleotide sequence ID" value="NZ_BJOJ01000048.1"/>
</dbReference>
<dbReference type="EMBL" id="JAVBVO010000004">
    <property type="protein sequence ID" value="MDZ5759868.1"/>
    <property type="molecule type" value="Genomic_DNA"/>
</dbReference>
<name>A0AAW9KCL8_CARML</name>
<organism evidence="1 2">
    <name type="scientific">Carnobacterium maltaromaticum</name>
    <name type="common">Carnobacterium piscicola</name>
    <dbReference type="NCBI Taxonomy" id="2751"/>
    <lineage>
        <taxon>Bacteria</taxon>
        <taxon>Bacillati</taxon>
        <taxon>Bacillota</taxon>
        <taxon>Bacilli</taxon>
        <taxon>Lactobacillales</taxon>
        <taxon>Carnobacteriaceae</taxon>
        <taxon>Carnobacterium</taxon>
    </lineage>
</organism>
<evidence type="ECO:0000313" key="1">
    <source>
        <dbReference type="EMBL" id="MDZ5759868.1"/>
    </source>
</evidence>